<evidence type="ECO:0000256" key="7">
    <source>
        <dbReference type="ARBA" id="ARBA00023136"/>
    </source>
</evidence>
<accession>A0A1I6NXH0</accession>
<dbReference type="Gene3D" id="1.20.1440.130">
    <property type="entry name" value="VKOR domain"/>
    <property type="match status" value="1"/>
</dbReference>
<feature type="region of interest" description="Disordered" evidence="10">
    <location>
        <begin position="1"/>
        <end position="26"/>
    </location>
</feature>
<feature type="domain" description="Vitamin K epoxide reductase" evidence="12">
    <location>
        <begin position="29"/>
        <end position="170"/>
    </location>
</feature>
<dbReference type="SMART" id="SM00756">
    <property type="entry name" value="VKc"/>
    <property type="match status" value="1"/>
</dbReference>
<dbReference type="PANTHER" id="PTHR34573">
    <property type="entry name" value="VKC DOMAIN-CONTAINING PROTEIN"/>
    <property type="match status" value="1"/>
</dbReference>
<reference evidence="14" key="1">
    <citation type="submission" date="2016-10" db="EMBL/GenBank/DDBJ databases">
        <authorList>
            <person name="Varghese N."/>
            <person name="Submissions S."/>
        </authorList>
    </citation>
    <scope>NUCLEOTIDE SEQUENCE [LARGE SCALE GENOMIC DNA]</scope>
    <source>
        <strain evidence="14">DSM 44771</strain>
    </source>
</reference>
<keyword evidence="4" id="KW-0874">Quinone</keyword>
<protein>
    <submittedName>
        <fullName evidence="13">Uncharacterized membrane protein</fullName>
    </submittedName>
</protein>
<evidence type="ECO:0000256" key="11">
    <source>
        <dbReference type="SAM" id="Phobius"/>
    </source>
</evidence>
<sequence length="216" mass="23118">MTPAHDLEPAARAAASATEPADARPSAAPRGLGWLYVVGGAIGFIAAFALAVEKIEKLSNPDYVPSCSLNPIVSCGSVMDSAQAALFGFPNPLIGVAAFPVVITAGVAALAGFRAPRWFWLGMQAGTTLALVFIHWLIVQSLYEIGALCPYCMVVWAVTIPLFWYTTLHNLREGHFGGGRAAGVALSRFHSVIVVVWYLVIVTLILLRFWSFWTGA</sequence>
<feature type="transmembrane region" description="Helical" evidence="11">
    <location>
        <begin position="34"/>
        <end position="52"/>
    </location>
</feature>
<evidence type="ECO:0000256" key="3">
    <source>
        <dbReference type="ARBA" id="ARBA00022692"/>
    </source>
</evidence>
<keyword evidence="8" id="KW-1015">Disulfide bond</keyword>
<keyword evidence="6" id="KW-0560">Oxidoreductase</keyword>
<feature type="transmembrane region" description="Helical" evidence="11">
    <location>
        <begin position="93"/>
        <end position="111"/>
    </location>
</feature>
<evidence type="ECO:0000313" key="14">
    <source>
        <dbReference type="Proteomes" id="UP000198852"/>
    </source>
</evidence>
<evidence type="ECO:0000313" key="13">
    <source>
        <dbReference type="EMBL" id="SFS32621.1"/>
    </source>
</evidence>
<evidence type="ECO:0000256" key="2">
    <source>
        <dbReference type="ARBA" id="ARBA00006214"/>
    </source>
</evidence>
<dbReference type="AlphaFoldDB" id="A0A1I6NXH0"/>
<keyword evidence="7 11" id="KW-0472">Membrane</keyword>
<evidence type="ECO:0000256" key="10">
    <source>
        <dbReference type="SAM" id="MobiDB-lite"/>
    </source>
</evidence>
<dbReference type="RefSeq" id="WP_093413026.1">
    <property type="nucleotide sequence ID" value="NZ_FOZX01000001.1"/>
</dbReference>
<dbReference type="STRING" id="95161.SAMN05660874_00234"/>
<dbReference type="Pfam" id="PF07884">
    <property type="entry name" value="VKOR"/>
    <property type="match status" value="1"/>
</dbReference>
<dbReference type="CDD" id="cd12922">
    <property type="entry name" value="VKOR_5"/>
    <property type="match status" value="1"/>
</dbReference>
<feature type="transmembrane region" description="Helical" evidence="11">
    <location>
        <begin position="189"/>
        <end position="210"/>
    </location>
</feature>
<keyword evidence="14" id="KW-1185">Reference proteome</keyword>
<proteinExistence type="inferred from homology"/>
<evidence type="ECO:0000259" key="12">
    <source>
        <dbReference type="SMART" id="SM00756"/>
    </source>
</evidence>
<evidence type="ECO:0000256" key="8">
    <source>
        <dbReference type="ARBA" id="ARBA00023157"/>
    </source>
</evidence>
<keyword evidence="3 11" id="KW-0812">Transmembrane</keyword>
<evidence type="ECO:0000256" key="9">
    <source>
        <dbReference type="ARBA" id="ARBA00023284"/>
    </source>
</evidence>
<dbReference type="GO" id="GO:0016020">
    <property type="term" value="C:membrane"/>
    <property type="evidence" value="ECO:0007669"/>
    <property type="project" value="UniProtKB-SubCell"/>
</dbReference>
<dbReference type="OrthoDB" id="9783799at2"/>
<dbReference type="Proteomes" id="UP000198852">
    <property type="component" value="Unassembled WGS sequence"/>
</dbReference>
<feature type="transmembrane region" description="Helical" evidence="11">
    <location>
        <begin position="145"/>
        <end position="168"/>
    </location>
</feature>
<dbReference type="EMBL" id="FOZX01000001">
    <property type="protein sequence ID" value="SFS32621.1"/>
    <property type="molecule type" value="Genomic_DNA"/>
</dbReference>
<name>A0A1I6NXH0_9PSEU</name>
<gene>
    <name evidence="13" type="ORF">SAMN05660874_00234</name>
</gene>
<feature type="transmembrane region" description="Helical" evidence="11">
    <location>
        <begin position="118"/>
        <end position="139"/>
    </location>
</feature>
<dbReference type="GO" id="GO:0048038">
    <property type="term" value="F:quinone binding"/>
    <property type="evidence" value="ECO:0007669"/>
    <property type="project" value="UniProtKB-KW"/>
</dbReference>
<evidence type="ECO:0000256" key="4">
    <source>
        <dbReference type="ARBA" id="ARBA00022719"/>
    </source>
</evidence>
<comment type="similarity">
    <text evidence="2">Belongs to the VKOR family.</text>
</comment>
<comment type="subcellular location">
    <subcellularLocation>
        <location evidence="1">Membrane</location>
        <topology evidence="1">Multi-pass membrane protein</topology>
    </subcellularLocation>
</comment>
<keyword evidence="5 11" id="KW-1133">Transmembrane helix</keyword>
<dbReference type="InterPro" id="IPR038354">
    <property type="entry name" value="VKOR_sf"/>
</dbReference>
<dbReference type="PANTHER" id="PTHR34573:SF1">
    <property type="entry name" value="VITAMIN K EPOXIDE REDUCTASE DOMAIN-CONTAINING PROTEIN"/>
    <property type="match status" value="1"/>
</dbReference>
<dbReference type="InterPro" id="IPR041714">
    <property type="entry name" value="VKOR_Actinobacteria"/>
</dbReference>
<keyword evidence="9" id="KW-0676">Redox-active center</keyword>
<dbReference type="InterPro" id="IPR012932">
    <property type="entry name" value="VKOR"/>
</dbReference>
<evidence type="ECO:0000256" key="6">
    <source>
        <dbReference type="ARBA" id="ARBA00023002"/>
    </source>
</evidence>
<organism evidence="13 14">
    <name type="scientific">Saccharopolyspora flava</name>
    <dbReference type="NCBI Taxonomy" id="95161"/>
    <lineage>
        <taxon>Bacteria</taxon>
        <taxon>Bacillati</taxon>
        <taxon>Actinomycetota</taxon>
        <taxon>Actinomycetes</taxon>
        <taxon>Pseudonocardiales</taxon>
        <taxon>Pseudonocardiaceae</taxon>
        <taxon>Saccharopolyspora</taxon>
    </lineage>
</organism>
<dbReference type="GO" id="GO:0016491">
    <property type="term" value="F:oxidoreductase activity"/>
    <property type="evidence" value="ECO:0007669"/>
    <property type="project" value="UniProtKB-KW"/>
</dbReference>
<feature type="compositionally biased region" description="Low complexity" evidence="10">
    <location>
        <begin position="10"/>
        <end position="20"/>
    </location>
</feature>
<evidence type="ECO:0000256" key="5">
    <source>
        <dbReference type="ARBA" id="ARBA00022989"/>
    </source>
</evidence>
<evidence type="ECO:0000256" key="1">
    <source>
        <dbReference type="ARBA" id="ARBA00004141"/>
    </source>
</evidence>